<sequence length="41" mass="4561">MEQVGVLLYINFLLLPRTDYNTGSSWGNSLNIPSTLCVFAL</sequence>
<dbReference type="AlphaFoldDB" id="A0A0E9PMF2"/>
<organism evidence="1">
    <name type="scientific">Anguilla anguilla</name>
    <name type="common">European freshwater eel</name>
    <name type="synonym">Muraena anguilla</name>
    <dbReference type="NCBI Taxonomy" id="7936"/>
    <lineage>
        <taxon>Eukaryota</taxon>
        <taxon>Metazoa</taxon>
        <taxon>Chordata</taxon>
        <taxon>Craniata</taxon>
        <taxon>Vertebrata</taxon>
        <taxon>Euteleostomi</taxon>
        <taxon>Actinopterygii</taxon>
        <taxon>Neopterygii</taxon>
        <taxon>Teleostei</taxon>
        <taxon>Anguilliformes</taxon>
        <taxon>Anguillidae</taxon>
        <taxon>Anguilla</taxon>
    </lineage>
</organism>
<dbReference type="EMBL" id="GBXM01103337">
    <property type="protein sequence ID" value="JAH05240.1"/>
    <property type="molecule type" value="Transcribed_RNA"/>
</dbReference>
<evidence type="ECO:0000313" key="1">
    <source>
        <dbReference type="EMBL" id="JAH05240.1"/>
    </source>
</evidence>
<reference evidence="1" key="1">
    <citation type="submission" date="2014-11" db="EMBL/GenBank/DDBJ databases">
        <authorList>
            <person name="Amaro Gonzalez C."/>
        </authorList>
    </citation>
    <scope>NUCLEOTIDE SEQUENCE</scope>
</reference>
<protein>
    <submittedName>
        <fullName evidence="1">Uncharacterized protein</fullName>
    </submittedName>
</protein>
<name>A0A0E9PMF2_ANGAN</name>
<reference evidence="1" key="2">
    <citation type="journal article" date="2015" name="Fish Shellfish Immunol.">
        <title>Early steps in the European eel (Anguilla anguilla)-Vibrio vulnificus interaction in the gills: Role of the RtxA13 toxin.</title>
        <authorList>
            <person name="Callol A."/>
            <person name="Pajuelo D."/>
            <person name="Ebbesson L."/>
            <person name="Teles M."/>
            <person name="MacKenzie S."/>
            <person name="Amaro C."/>
        </authorList>
    </citation>
    <scope>NUCLEOTIDE SEQUENCE</scope>
</reference>
<accession>A0A0E9PMF2</accession>
<proteinExistence type="predicted"/>